<evidence type="ECO:0000256" key="4">
    <source>
        <dbReference type="ARBA" id="ARBA00035524"/>
    </source>
</evidence>
<keyword evidence="7" id="KW-1185">Reference proteome</keyword>
<protein>
    <recommendedName>
        <fullName evidence="4">30S ribosomal protein S7</fullName>
    </recommendedName>
</protein>
<evidence type="ECO:0000256" key="3">
    <source>
        <dbReference type="ARBA" id="ARBA00023274"/>
    </source>
</evidence>
<comment type="similarity">
    <text evidence="1">Belongs to the universal ribosomal protein uS7 family.</text>
</comment>
<dbReference type="GO" id="GO:1990904">
    <property type="term" value="C:ribonucleoprotein complex"/>
    <property type="evidence" value="ECO:0007669"/>
    <property type="project" value="UniProtKB-KW"/>
</dbReference>
<evidence type="ECO:0000256" key="1">
    <source>
        <dbReference type="ARBA" id="ARBA00007151"/>
    </source>
</evidence>
<keyword evidence="3" id="KW-0687">Ribonucleoprotein</keyword>
<dbReference type="Pfam" id="PF00177">
    <property type="entry name" value="Ribosomal_S7"/>
    <property type="match status" value="1"/>
</dbReference>
<dbReference type="PANTHER" id="PTHR11205">
    <property type="entry name" value="RIBOSOMAL PROTEIN S7"/>
    <property type="match status" value="1"/>
</dbReference>
<evidence type="ECO:0000313" key="7">
    <source>
        <dbReference type="Proteomes" id="UP000640274"/>
    </source>
</evidence>
<accession>A0A934MQC5</accession>
<dbReference type="EMBL" id="JAELUP010000040">
    <property type="protein sequence ID" value="MBJ6361733.1"/>
    <property type="molecule type" value="Genomic_DNA"/>
</dbReference>
<dbReference type="Proteomes" id="UP000640274">
    <property type="component" value="Unassembled WGS sequence"/>
</dbReference>
<evidence type="ECO:0000259" key="5">
    <source>
        <dbReference type="Pfam" id="PF00177"/>
    </source>
</evidence>
<evidence type="ECO:0000256" key="2">
    <source>
        <dbReference type="ARBA" id="ARBA00022980"/>
    </source>
</evidence>
<feature type="domain" description="Small ribosomal subunit protein uS7" evidence="5">
    <location>
        <begin position="60"/>
        <end position="207"/>
    </location>
</feature>
<evidence type="ECO:0000313" key="6">
    <source>
        <dbReference type="EMBL" id="MBJ6361733.1"/>
    </source>
</evidence>
<organism evidence="6 7">
    <name type="scientific">Paenibacillus roseus</name>
    <dbReference type="NCBI Taxonomy" id="2798579"/>
    <lineage>
        <taxon>Bacteria</taxon>
        <taxon>Bacillati</taxon>
        <taxon>Bacillota</taxon>
        <taxon>Bacilli</taxon>
        <taxon>Bacillales</taxon>
        <taxon>Paenibacillaceae</taxon>
        <taxon>Paenibacillus</taxon>
    </lineage>
</organism>
<dbReference type="InterPro" id="IPR000235">
    <property type="entry name" value="Ribosomal_uS7"/>
</dbReference>
<dbReference type="GO" id="GO:0006412">
    <property type="term" value="P:translation"/>
    <property type="evidence" value="ECO:0007669"/>
    <property type="project" value="InterPro"/>
</dbReference>
<name>A0A934MQC5_9BACL</name>
<reference evidence="6" key="1">
    <citation type="submission" date="2020-12" db="EMBL/GenBank/DDBJ databases">
        <authorList>
            <person name="Huq M.A."/>
        </authorList>
    </citation>
    <scope>NUCLEOTIDE SEQUENCE</scope>
    <source>
        <strain evidence="6">MAHUQ-46</strain>
    </source>
</reference>
<dbReference type="InterPro" id="IPR023798">
    <property type="entry name" value="Ribosomal_uS7_dom"/>
</dbReference>
<dbReference type="PIRSF" id="PIRSF002122">
    <property type="entry name" value="RPS7p_RPS7a_RPS5e_RPS7o"/>
    <property type="match status" value="1"/>
</dbReference>
<comment type="caution">
    <text evidence="6">The sequence shown here is derived from an EMBL/GenBank/DDBJ whole genome shotgun (WGS) entry which is preliminary data.</text>
</comment>
<dbReference type="Gene3D" id="1.10.455.10">
    <property type="entry name" value="Ribosomal protein S7 domain"/>
    <property type="match status" value="1"/>
</dbReference>
<sequence>MEHVNQNKEKLRIKKRKKYSLKKKLYKTASIQTKIQRKQAKKVGLQNVHRTRLMIQRKNRQEFSSYIIKKFINVLMKNGEKGKALKIFNETLLHLKKRAEAQIKLNHSLNVFKIFFIALQNVSPGFEVRKVRRAGTSFTVPAMISEKKAINQGIRWLVEVSTARRGSNPTYYEFAHCLAEEIYLASLKQGKAREKRKELHNIVLANRAYVRYRWW</sequence>
<keyword evidence="2" id="KW-0689">Ribosomal protein</keyword>
<proteinExistence type="inferred from homology"/>
<dbReference type="GO" id="GO:0005840">
    <property type="term" value="C:ribosome"/>
    <property type="evidence" value="ECO:0007669"/>
    <property type="project" value="UniProtKB-KW"/>
</dbReference>
<dbReference type="InterPro" id="IPR036823">
    <property type="entry name" value="Ribosomal_uS7_dom_sf"/>
</dbReference>
<gene>
    <name evidence="6" type="ORF">JFN88_10570</name>
</gene>
<dbReference type="AlphaFoldDB" id="A0A934MQC5"/>
<dbReference type="SUPFAM" id="SSF47973">
    <property type="entry name" value="Ribosomal protein S7"/>
    <property type="match status" value="1"/>
</dbReference>